<organism evidence="3">
    <name type="scientific">Psilocybe cubensis</name>
    <name type="common">Psychedelic mushroom</name>
    <name type="synonym">Stropharia cubensis</name>
    <dbReference type="NCBI Taxonomy" id="181762"/>
    <lineage>
        <taxon>Eukaryota</taxon>
        <taxon>Fungi</taxon>
        <taxon>Dikarya</taxon>
        <taxon>Basidiomycota</taxon>
        <taxon>Agaricomycotina</taxon>
        <taxon>Agaricomycetes</taxon>
        <taxon>Agaricomycetidae</taxon>
        <taxon>Agaricales</taxon>
        <taxon>Agaricineae</taxon>
        <taxon>Strophariaceae</taxon>
        <taxon>Psilocybe</taxon>
    </lineage>
</organism>
<evidence type="ECO:0000256" key="2">
    <source>
        <dbReference type="SAM" id="Phobius"/>
    </source>
</evidence>
<dbReference type="OrthoDB" id="3261666at2759"/>
<proteinExistence type="predicted"/>
<evidence type="ECO:0000256" key="1">
    <source>
        <dbReference type="SAM" id="MobiDB-lite"/>
    </source>
</evidence>
<feature type="region of interest" description="Disordered" evidence="1">
    <location>
        <begin position="1"/>
        <end position="213"/>
    </location>
</feature>
<feature type="compositionally biased region" description="Low complexity" evidence="1">
    <location>
        <begin position="132"/>
        <end position="147"/>
    </location>
</feature>
<feature type="compositionally biased region" description="Acidic residues" evidence="1">
    <location>
        <begin position="104"/>
        <end position="114"/>
    </location>
</feature>
<comment type="caution">
    <text evidence="3">The sequence shown here is derived from an EMBL/GenBank/DDBJ whole genome shotgun (WGS) entry which is preliminary data.</text>
</comment>
<keyword evidence="2" id="KW-0812">Transmembrane</keyword>
<protein>
    <submittedName>
        <fullName evidence="3">Uncharacterized protein</fullName>
    </submittedName>
</protein>
<name>A0A8H7XSV8_PSICU</name>
<keyword evidence="2" id="KW-0472">Membrane</keyword>
<sequence>MSKPPLAGKPPFATDEPDSFYETPPITPPQRIRAQMVQPATTANSAERNKRTSAYDIYEDYIPGSSSSGTDKAKSNSDLNPFATPQDAAANRNSSVGAMLMNMDDMDDDSDDEDFGRRPAPSALSSSNSDMSKNAALAAAVTTSAKVRVGPSQPTPAPPPPASPPQSQQPQRGPHPIAAPQPGYPAPIAALNLAESFAEKQNPPQMRQIPIPPPLRINPNIQNPFEPQNPFSGGMPSPFVRPESTSPHPLLPPVTPITPVFIRPKAVVPPPAAIKFDESSLHDPAGVRGMPRPPKAIMRSDAEETPLRSRGEKGDDFWRRFSMVAKLEQTKNGPGQRKSSWLSRTQSQKDQYSRWVWIVGITLLLIIIGAVGCGVYFTRNSPDHQQPKVFGGSADQAATYTTSATGKVTVGPGGTSTILHVSPTHVVDRRGPEPTLAPVVSTVGKRMHIGTNANAKRRLDSSIW</sequence>
<keyword evidence="2" id="KW-1133">Transmembrane helix</keyword>
<evidence type="ECO:0000313" key="3">
    <source>
        <dbReference type="EMBL" id="KAG5165060.1"/>
    </source>
</evidence>
<feature type="compositionally biased region" description="Pro residues" evidence="1">
    <location>
        <begin position="153"/>
        <end position="164"/>
    </location>
</feature>
<gene>
    <name evidence="3" type="ORF">JR316_009754</name>
</gene>
<feature type="transmembrane region" description="Helical" evidence="2">
    <location>
        <begin position="355"/>
        <end position="378"/>
    </location>
</feature>
<accession>A0A8H7XSV8</accession>
<dbReference type="AlphaFoldDB" id="A0A8H7XSV8"/>
<dbReference type="EMBL" id="JAFIQS010000010">
    <property type="protein sequence ID" value="KAG5165060.1"/>
    <property type="molecule type" value="Genomic_DNA"/>
</dbReference>
<reference evidence="3" key="1">
    <citation type="submission" date="2021-02" db="EMBL/GenBank/DDBJ databases">
        <title>Psilocybe cubensis genome.</title>
        <authorList>
            <person name="Mckernan K.J."/>
            <person name="Crawford S."/>
            <person name="Trippe A."/>
            <person name="Kane L.T."/>
            <person name="Mclaughlin S."/>
        </authorList>
    </citation>
    <scope>NUCLEOTIDE SEQUENCE [LARGE SCALE GENOMIC DNA]</scope>
    <source>
        <strain evidence="3">MGC-MH-2018</strain>
    </source>
</reference>